<reference evidence="3" key="1">
    <citation type="submission" date="2019-04" db="EMBL/GenBank/DDBJ databases">
        <title>Friends and foes A comparative genomics studyof 23 Aspergillus species from section Flavi.</title>
        <authorList>
            <consortium name="DOE Joint Genome Institute"/>
            <person name="Kjaerbolling I."/>
            <person name="Vesth T."/>
            <person name="Frisvad J.C."/>
            <person name="Nybo J.L."/>
            <person name="Theobald S."/>
            <person name="Kildgaard S."/>
            <person name="Isbrandt T."/>
            <person name="Kuo A."/>
            <person name="Sato A."/>
            <person name="Lyhne E.K."/>
            <person name="Kogle M.E."/>
            <person name="Wiebenga A."/>
            <person name="Kun R.S."/>
            <person name="Lubbers R.J."/>
            <person name="Makela M.R."/>
            <person name="Barry K."/>
            <person name="Chovatia M."/>
            <person name="Clum A."/>
            <person name="Daum C."/>
            <person name="Haridas S."/>
            <person name="He G."/>
            <person name="LaButti K."/>
            <person name="Lipzen A."/>
            <person name="Mondo S."/>
            <person name="Riley R."/>
            <person name="Salamov A."/>
            <person name="Simmons B.A."/>
            <person name="Magnuson J.K."/>
            <person name="Henrissat B."/>
            <person name="Mortensen U.H."/>
            <person name="Larsen T.O."/>
            <person name="Devries R.P."/>
            <person name="Grigoriev I.V."/>
            <person name="Machida M."/>
            <person name="Baker S.E."/>
            <person name="Andersen M.R."/>
        </authorList>
    </citation>
    <scope>NUCLEOTIDE SEQUENCE [LARGE SCALE GENOMIC DNA]</scope>
    <source>
        <strain evidence="3">CBS 130017</strain>
    </source>
</reference>
<gene>
    <name evidence="2" type="ORF">BDV39DRAFT_177578</name>
</gene>
<evidence type="ECO:0000256" key="1">
    <source>
        <dbReference type="SAM" id="Phobius"/>
    </source>
</evidence>
<keyword evidence="3" id="KW-1185">Reference proteome</keyword>
<protein>
    <submittedName>
        <fullName evidence="2">Uncharacterized protein</fullName>
    </submittedName>
</protein>
<accession>A0A5N6WYU6</accession>
<dbReference type="EMBL" id="ML741802">
    <property type="protein sequence ID" value="KAE8326121.1"/>
    <property type="molecule type" value="Genomic_DNA"/>
</dbReference>
<name>A0A5N6WYU6_9EURO</name>
<evidence type="ECO:0000313" key="2">
    <source>
        <dbReference type="EMBL" id="KAE8326121.1"/>
    </source>
</evidence>
<dbReference type="AlphaFoldDB" id="A0A5N6WYU6"/>
<sequence>MVHLVSPSREIQGWHLRLGFMWILYMSFEITVVHSVLVLLGQVHEERTESPGMGTYLVQDASVCQPPSIMQSTSCLSQEVTSKIKHEIFEKGMGTLDWCAGKEENKF</sequence>
<organism evidence="2 3">
    <name type="scientific">Aspergillus sergii</name>
    <dbReference type="NCBI Taxonomy" id="1034303"/>
    <lineage>
        <taxon>Eukaryota</taxon>
        <taxon>Fungi</taxon>
        <taxon>Dikarya</taxon>
        <taxon>Ascomycota</taxon>
        <taxon>Pezizomycotina</taxon>
        <taxon>Eurotiomycetes</taxon>
        <taxon>Eurotiomycetidae</taxon>
        <taxon>Eurotiales</taxon>
        <taxon>Aspergillaceae</taxon>
        <taxon>Aspergillus</taxon>
        <taxon>Aspergillus subgen. Circumdati</taxon>
    </lineage>
</organism>
<evidence type="ECO:0000313" key="3">
    <source>
        <dbReference type="Proteomes" id="UP000325945"/>
    </source>
</evidence>
<feature type="transmembrane region" description="Helical" evidence="1">
    <location>
        <begin position="20"/>
        <end position="40"/>
    </location>
</feature>
<dbReference type="Proteomes" id="UP000325945">
    <property type="component" value="Unassembled WGS sequence"/>
</dbReference>
<keyword evidence="1" id="KW-1133">Transmembrane helix</keyword>
<keyword evidence="1" id="KW-0812">Transmembrane</keyword>
<keyword evidence="1" id="KW-0472">Membrane</keyword>
<proteinExistence type="predicted"/>